<dbReference type="AlphaFoldDB" id="U9SR02"/>
<reference evidence="1" key="1">
    <citation type="submission" date="2013-07" db="EMBL/GenBank/DDBJ databases">
        <title>The genome of an arbuscular mycorrhizal fungus provides insights into the evolution of the oldest plant symbiosis.</title>
        <authorList>
            <consortium name="DOE Joint Genome Institute"/>
            <person name="Tisserant E."/>
            <person name="Malbreil M."/>
            <person name="Kuo A."/>
            <person name="Kohler A."/>
            <person name="Symeonidi A."/>
            <person name="Balestrini R."/>
            <person name="Charron P."/>
            <person name="Duensing N."/>
            <person name="Frei-dit-Frey N."/>
            <person name="Gianinazzi-Pearson V."/>
            <person name="Gilbert B."/>
            <person name="Handa Y."/>
            <person name="Hijri M."/>
            <person name="Kaul R."/>
            <person name="Kawaguchi M."/>
            <person name="Krajinski F."/>
            <person name="Lammers P."/>
            <person name="Lapierre D."/>
            <person name="Masclaux F.G."/>
            <person name="Murat C."/>
            <person name="Morin E."/>
            <person name="Ndikumana S."/>
            <person name="Pagni M."/>
            <person name="Petitpierre D."/>
            <person name="Requena N."/>
            <person name="Rosikiewicz P."/>
            <person name="Riley R."/>
            <person name="Saito K."/>
            <person name="San Clemente H."/>
            <person name="Shapiro H."/>
            <person name="van Tuinen D."/>
            <person name="Becard G."/>
            <person name="Bonfante P."/>
            <person name="Paszkowski U."/>
            <person name="Shachar-Hill Y."/>
            <person name="Young J.P."/>
            <person name="Sanders I.R."/>
            <person name="Henrissat B."/>
            <person name="Rensing S.A."/>
            <person name="Grigoriev I.V."/>
            <person name="Corradi N."/>
            <person name="Roux C."/>
            <person name="Martin F."/>
        </authorList>
    </citation>
    <scope>NUCLEOTIDE SEQUENCE</scope>
    <source>
        <strain evidence="1">DAOM 197198</strain>
    </source>
</reference>
<proteinExistence type="predicted"/>
<dbReference type="EMBL" id="KI299565">
    <property type="protein sequence ID" value="ERZ97501.1"/>
    <property type="molecule type" value="Genomic_DNA"/>
</dbReference>
<organism evidence="1">
    <name type="scientific">Rhizophagus irregularis (strain DAOM 181602 / DAOM 197198 / MUCL 43194)</name>
    <name type="common">Arbuscular mycorrhizal fungus</name>
    <name type="synonym">Glomus intraradices</name>
    <dbReference type="NCBI Taxonomy" id="747089"/>
    <lineage>
        <taxon>Eukaryota</taxon>
        <taxon>Fungi</taxon>
        <taxon>Fungi incertae sedis</taxon>
        <taxon>Mucoromycota</taxon>
        <taxon>Glomeromycotina</taxon>
        <taxon>Glomeromycetes</taxon>
        <taxon>Glomerales</taxon>
        <taxon>Glomeraceae</taxon>
        <taxon>Rhizophagus</taxon>
    </lineage>
</organism>
<name>U9SR02_RHIID</name>
<sequence>MKQELRYVDVLYALWRVLYLPGSMSIQTVDQYQYTGFDGKSVIGNDKNFIP</sequence>
<gene>
    <name evidence="1" type="ORF">GLOINDRAFT_340121</name>
</gene>
<accession>U9SR02</accession>
<protein>
    <submittedName>
        <fullName evidence="1">Uncharacterized protein</fullName>
    </submittedName>
</protein>
<dbReference type="HOGENOM" id="CLU_3107634_0_0_1"/>
<evidence type="ECO:0000313" key="1">
    <source>
        <dbReference type="EMBL" id="ERZ97501.1"/>
    </source>
</evidence>